<reference evidence="3 4" key="1">
    <citation type="journal article" date="2018" name="Front. Microbiol.">
        <title>Genome-Wide Analysis of Corynespora cassiicola Leaf Fall Disease Putative Effectors.</title>
        <authorList>
            <person name="Lopez D."/>
            <person name="Ribeiro S."/>
            <person name="Label P."/>
            <person name="Fumanal B."/>
            <person name="Venisse J.S."/>
            <person name="Kohler A."/>
            <person name="de Oliveira R.R."/>
            <person name="Labutti K."/>
            <person name="Lipzen A."/>
            <person name="Lail K."/>
            <person name="Bauer D."/>
            <person name="Ohm R.A."/>
            <person name="Barry K.W."/>
            <person name="Spatafora J."/>
            <person name="Grigoriev I.V."/>
            <person name="Martin F.M."/>
            <person name="Pujade-Renaud V."/>
        </authorList>
    </citation>
    <scope>NUCLEOTIDE SEQUENCE [LARGE SCALE GENOMIC DNA]</scope>
    <source>
        <strain evidence="3 4">Philippines</strain>
    </source>
</reference>
<protein>
    <recommendedName>
        <fullName evidence="2">N-acetyltransferase domain-containing protein</fullName>
    </recommendedName>
</protein>
<dbReference type="GO" id="GO:0016747">
    <property type="term" value="F:acyltransferase activity, transferring groups other than amino-acyl groups"/>
    <property type="evidence" value="ECO:0007669"/>
    <property type="project" value="InterPro"/>
</dbReference>
<dbReference type="Proteomes" id="UP000240883">
    <property type="component" value="Unassembled WGS sequence"/>
</dbReference>
<sequence length="212" mass="23504">MDETKNKVIFRNATAADISSMTTIVPRAYARDATLLRLIPHTGIITHWWNKTYHHALEDPASRLLVAVSGSKVVGVFTMHFRGPDSPPQTSAGIMSAIPLTQDHSLILVGALKELARERRELMGDEPHYLVELVGVDDGYKGLGIGRRLTEWACEIADEQDAAMYLQTTAAQNFYTQKVGLGFELSKDSHDDDAGGTVVRQRKSKRPDFIRA</sequence>
<proteinExistence type="predicted"/>
<feature type="region of interest" description="Disordered" evidence="1">
    <location>
        <begin position="189"/>
        <end position="212"/>
    </location>
</feature>
<feature type="domain" description="N-acetyltransferase" evidence="2">
    <location>
        <begin position="8"/>
        <end position="204"/>
    </location>
</feature>
<dbReference type="PROSITE" id="PS51186">
    <property type="entry name" value="GNAT"/>
    <property type="match status" value="1"/>
</dbReference>
<evidence type="ECO:0000259" key="2">
    <source>
        <dbReference type="PROSITE" id="PS51186"/>
    </source>
</evidence>
<evidence type="ECO:0000256" key="1">
    <source>
        <dbReference type="SAM" id="MobiDB-lite"/>
    </source>
</evidence>
<name>A0A2T2NTU2_CORCC</name>
<dbReference type="PANTHER" id="PTHR42791:SF2">
    <property type="entry name" value="N-ACETYLTRANSFERASE DOMAIN-CONTAINING PROTEIN"/>
    <property type="match status" value="1"/>
</dbReference>
<dbReference type="Gene3D" id="3.40.630.30">
    <property type="match status" value="1"/>
</dbReference>
<accession>A0A2T2NTU2</accession>
<dbReference type="SUPFAM" id="SSF55729">
    <property type="entry name" value="Acyl-CoA N-acyltransferases (Nat)"/>
    <property type="match status" value="1"/>
</dbReference>
<dbReference type="OrthoDB" id="2115692at2759"/>
<gene>
    <name evidence="3" type="ORF">BS50DRAFT_521010</name>
</gene>
<dbReference type="EMBL" id="KZ678133">
    <property type="protein sequence ID" value="PSN68862.1"/>
    <property type="molecule type" value="Genomic_DNA"/>
</dbReference>
<evidence type="ECO:0000313" key="3">
    <source>
        <dbReference type="EMBL" id="PSN68862.1"/>
    </source>
</evidence>
<dbReference type="AlphaFoldDB" id="A0A2T2NTU2"/>
<dbReference type="CDD" id="cd04301">
    <property type="entry name" value="NAT_SF"/>
    <property type="match status" value="1"/>
</dbReference>
<dbReference type="InterPro" id="IPR000182">
    <property type="entry name" value="GNAT_dom"/>
</dbReference>
<organism evidence="3 4">
    <name type="scientific">Corynespora cassiicola Philippines</name>
    <dbReference type="NCBI Taxonomy" id="1448308"/>
    <lineage>
        <taxon>Eukaryota</taxon>
        <taxon>Fungi</taxon>
        <taxon>Dikarya</taxon>
        <taxon>Ascomycota</taxon>
        <taxon>Pezizomycotina</taxon>
        <taxon>Dothideomycetes</taxon>
        <taxon>Pleosporomycetidae</taxon>
        <taxon>Pleosporales</taxon>
        <taxon>Corynesporascaceae</taxon>
        <taxon>Corynespora</taxon>
    </lineage>
</organism>
<keyword evidence="4" id="KW-1185">Reference proteome</keyword>
<dbReference type="InterPro" id="IPR016181">
    <property type="entry name" value="Acyl_CoA_acyltransferase"/>
</dbReference>
<dbReference type="PANTHER" id="PTHR42791">
    <property type="entry name" value="GNAT FAMILY ACETYLTRANSFERASE"/>
    <property type="match status" value="1"/>
</dbReference>
<dbReference type="Pfam" id="PF00583">
    <property type="entry name" value="Acetyltransf_1"/>
    <property type="match status" value="1"/>
</dbReference>
<dbReference type="InterPro" id="IPR052523">
    <property type="entry name" value="Trichothecene_AcTrans"/>
</dbReference>
<evidence type="ECO:0000313" key="4">
    <source>
        <dbReference type="Proteomes" id="UP000240883"/>
    </source>
</evidence>